<dbReference type="Proteomes" id="UP000231530">
    <property type="component" value="Unassembled WGS sequence"/>
</dbReference>
<dbReference type="AlphaFoldDB" id="A0A2H0TVU7"/>
<dbReference type="SUPFAM" id="SSF55144">
    <property type="entry name" value="LigT-like"/>
    <property type="match status" value="1"/>
</dbReference>
<proteinExistence type="predicted"/>
<accession>A0A2H0TVU7</accession>
<dbReference type="InterPro" id="IPR050580">
    <property type="entry name" value="2H_phosphoesterase_YjcG-like"/>
</dbReference>
<gene>
    <name evidence="1" type="ORF">COU32_02910</name>
</gene>
<dbReference type="PANTHER" id="PTHR40037">
    <property type="entry name" value="PHOSPHOESTERASE YJCG-RELATED"/>
    <property type="match status" value="1"/>
</dbReference>
<dbReference type="Gene3D" id="3.90.1140.10">
    <property type="entry name" value="Cyclic phosphodiesterase"/>
    <property type="match status" value="1"/>
</dbReference>
<dbReference type="InterPro" id="IPR009097">
    <property type="entry name" value="Cyclic_Pdiesterase"/>
</dbReference>
<organism evidence="1 2">
    <name type="scientific">Candidatus Magasanikbacteria bacterium CG10_big_fil_rev_8_21_14_0_10_42_10</name>
    <dbReference type="NCBI Taxonomy" id="1974649"/>
    <lineage>
        <taxon>Bacteria</taxon>
        <taxon>Candidatus Magasanikiibacteriota</taxon>
    </lineage>
</organism>
<comment type="caution">
    <text evidence="1">The sequence shown here is derived from an EMBL/GenBank/DDBJ whole genome shotgun (WGS) entry which is preliminary data.</text>
</comment>
<dbReference type="Pfam" id="PF13563">
    <property type="entry name" value="2_5_RNA_ligase2"/>
    <property type="match status" value="1"/>
</dbReference>
<sequence>MQKIFHITAQVDLNLYPRWIDIFRETYDKPYPMHISLKTNTYCQEEATTHIKKELKELCKNYTTMHLQFHGIFTKKTDNGWSIMIRAEENTQLLKLQKEISKTFSTYGDHIAKQYAEFELSFIPHITIGRRLSDENFREAQNMIHDDSLATATIQKIVLTIVDNAVFEEWTDPQNKTVFVL</sequence>
<name>A0A2H0TVU7_9BACT</name>
<dbReference type="PANTHER" id="PTHR40037:SF1">
    <property type="entry name" value="PHOSPHOESTERASE SAOUHSC_00951-RELATED"/>
    <property type="match status" value="1"/>
</dbReference>
<evidence type="ECO:0000313" key="1">
    <source>
        <dbReference type="EMBL" id="PIR76279.1"/>
    </source>
</evidence>
<reference evidence="2" key="1">
    <citation type="submission" date="2017-09" db="EMBL/GenBank/DDBJ databases">
        <title>Depth-based differentiation of microbial function through sediment-hosted aquifers and enrichment of novel symbionts in the deep terrestrial subsurface.</title>
        <authorList>
            <person name="Probst A.J."/>
            <person name="Ladd B."/>
            <person name="Jarett J.K."/>
            <person name="Geller-Mcgrath D.E."/>
            <person name="Sieber C.M.K."/>
            <person name="Emerson J.B."/>
            <person name="Anantharaman K."/>
            <person name="Thomas B.C."/>
            <person name="Malmstrom R."/>
            <person name="Stieglmeier M."/>
            <person name="Klingl A."/>
            <person name="Woyke T."/>
            <person name="Ryan C.M."/>
            <person name="Banfield J.F."/>
        </authorList>
    </citation>
    <scope>NUCLEOTIDE SEQUENCE [LARGE SCALE GENOMIC DNA]</scope>
</reference>
<protein>
    <recommendedName>
        <fullName evidence="3">Phosphoesterase HXTX domain-containing protein</fullName>
    </recommendedName>
</protein>
<evidence type="ECO:0000313" key="2">
    <source>
        <dbReference type="Proteomes" id="UP000231530"/>
    </source>
</evidence>
<dbReference type="EMBL" id="PFBY01000034">
    <property type="protein sequence ID" value="PIR76279.1"/>
    <property type="molecule type" value="Genomic_DNA"/>
</dbReference>
<evidence type="ECO:0008006" key="3">
    <source>
        <dbReference type="Google" id="ProtNLM"/>
    </source>
</evidence>